<reference evidence="5" key="2">
    <citation type="submission" date="2015-03" db="EMBL/GenBank/DDBJ databases">
        <authorList>
            <person name="Deng P."/>
            <person name="Lu S."/>
        </authorList>
    </citation>
    <scope>NUCLEOTIDE SEQUENCE [LARGE SCALE GENOMIC DNA]</scope>
    <source>
        <strain evidence="5">UFB2</strain>
    </source>
</reference>
<name>A0A0G3GJP7_9PSED</name>
<dbReference type="GO" id="GO:0005829">
    <property type="term" value="C:cytosol"/>
    <property type="evidence" value="ECO:0007669"/>
    <property type="project" value="TreeGrafter"/>
</dbReference>
<evidence type="ECO:0000313" key="4">
    <source>
        <dbReference type="EMBL" id="AKK00770.1"/>
    </source>
</evidence>
<protein>
    <recommendedName>
        <fullName evidence="3">PNPLA domain-containing protein</fullName>
    </recommendedName>
</protein>
<dbReference type="InterPro" id="IPR016035">
    <property type="entry name" value="Acyl_Trfase/lysoPLipase"/>
</dbReference>
<dbReference type="PATRIC" id="fig|587753.11.peg.4684"/>
<organism evidence="4 5">
    <name type="scientific">Pseudomonas chlororaphis</name>
    <dbReference type="NCBI Taxonomy" id="587753"/>
    <lineage>
        <taxon>Bacteria</taxon>
        <taxon>Pseudomonadati</taxon>
        <taxon>Pseudomonadota</taxon>
        <taxon>Gammaproteobacteria</taxon>
        <taxon>Pseudomonadales</taxon>
        <taxon>Pseudomonadaceae</taxon>
        <taxon>Pseudomonas</taxon>
    </lineage>
</organism>
<dbReference type="PROSITE" id="PS51257">
    <property type="entry name" value="PROKAR_LIPOPROTEIN"/>
    <property type="match status" value="1"/>
</dbReference>
<dbReference type="SUPFAM" id="SSF52151">
    <property type="entry name" value="FabD/lysophospholipase-like"/>
    <property type="match status" value="1"/>
</dbReference>
<accession>A0A0G3GJP7</accession>
<evidence type="ECO:0000256" key="2">
    <source>
        <dbReference type="SAM" id="MobiDB-lite"/>
    </source>
</evidence>
<dbReference type="EMBL" id="CP011020">
    <property type="protein sequence ID" value="AKK00770.1"/>
    <property type="molecule type" value="Genomic_DNA"/>
</dbReference>
<dbReference type="AlphaFoldDB" id="A0A0G3GJP7"/>
<evidence type="ECO:0000256" key="1">
    <source>
        <dbReference type="ARBA" id="ARBA00023098"/>
    </source>
</evidence>
<dbReference type="PANTHER" id="PTHR10728">
    <property type="entry name" value="CYTOSOLIC PHOSPHOLIPASE A2"/>
    <property type="match status" value="1"/>
</dbReference>
<gene>
    <name evidence="4" type="ORF">VM99_22855</name>
</gene>
<proteinExistence type="predicted"/>
<dbReference type="InterPro" id="IPR002641">
    <property type="entry name" value="PNPLA_dom"/>
</dbReference>
<evidence type="ECO:0000313" key="5">
    <source>
        <dbReference type="Proteomes" id="UP000035212"/>
    </source>
</evidence>
<dbReference type="Pfam" id="PF01734">
    <property type="entry name" value="Patatin"/>
    <property type="match status" value="1"/>
</dbReference>
<reference evidence="4 5" key="1">
    <citation type="journal article" date="2015" name="Stand. Genomic Sci.">
        <title>Complete genome of Pseudomonas chlororaphis strain UFB2, a soil bacterium with antibacterial activity against bacterial canker pathogen of tomato.</title>
        <authorList>
            <person name="Deng P."/>
            <person name="Wang X."/>
            <person name="Baird S.M."/>
            <person name="Lu S.E."/>
        </authorList>
    </citation>
    <scope>NUCLEOTIDE SEQUENCE [LARGE SCALE GENOMIC DNA]</scope>
    <source>
        <strain evidence="4 5">UFB2</strain>
    </source>
</reference>
<feature type="domain" description="PNPLA" evidence="3">
    <location>
        <begin position="99"/>
        <end position="148"/>
    </location>
</feature>
<dbReference type="GO" id="GO:0004623">
    <property type="term" value="F:phospholipase A2 activity"/>
    <property type="evidence" value="ECO:0007669"/>
    <property type="project" value="TreeGrafter"/>
</dbReference>
<sequence length="681" mass="75835">MYHIPRPHEKTLGAGATKWATFTLALLSGCASIDDKPDLGRTDGEQPDPARYEERSAALRAAENCLLRSYRQQLHTPANAIVAPCTGQEIAGYRPELGLSLSGGGMRSATFSIGVLAGLQKQGLLDKIDIVSSVSGGSYANLWLTHQLFGARHYAAHTVTPDELFKSYYVYKAVRDSPDIEPMARPHHADQKTRRFQTYLENNSYLITRTQDSNYGAFINQSSYIGEMVGRGAVWVPSVPLNILANGLFRWQVNLNPWESAYQHGIDRTFAAYPTDWHSTLKDAPPSYGELADAAKRGEIPFFIVNTTAAYGGSVEWLRTADFAGFNSDLASVVYEFSPLAYGNTAFGYCDYQDDTKRATYGVPCYPARAPRLSEAVMMSGAAVDDLKLTDQPLAYVPVDALADALNLSLGRYVANPRVEPATRAWHKALPFPFYFATNRRYDETRDSVYLSDGGHSENLGLYALVKRRVKNIITVDAEHEATSQGDQRMAVFDALQRLRCHLGKEEGLKFYKVEGSATVPDKFLDADACETFSRKDIGFNFVKSNPFFRFDICPDQGCTPENRIRVLYVKLSTQEASMPPNPDWSRRLSNCDGDNDFSCEAVWLYQQGLSACKHQWLGECDRFPQVATQDINYPRTQVNGHRALGYDIGRRITLSEQGPAGEPFNPWHPKPDVSINTTGF</sequence>
<evidence type="ECO:0000259" key="3">
    <source>
        <dbReference type="Pfam" id="PF01734"/>
    </source>
</evidence>
<dbReference type="PANTHER" id="PTHR10728:SF40">
    <property type="entry name" value="PATATIN FAMILY PROTEIN"/>
    <property type="match status" value="1"/>
</dbReference>
<dbReference type="Proteomes" id="UP000035212">
    <property type="component" value="Chromosome"/>
</dbReference>
<feature type="region of interest" description="Disordered" evidence="2">
    <location>
        <begin position="658"/>
        <end position="681"/>
    </location>
</feature>
<dbReference type="GO" id="GO:0046475">
    <property type="term" value="P:glycerophospholipid catabolic process"/>
    <property type="evidence" value="ECO:0007669"/>
    <property type="project" value="TreeGrafter"/>
</dbReference>
<keyword evidence="1" id="KW-0443">Lipid metabolism</keyword>
<dbReference type="Gene3D" id="3.40.1090.10">
    <property type="entry name" value="Cytosolic phospholipase A2 catalytic domain"/>
    <property type="match status" value="2"/>
</dbReference>